<dbReference type="RefSeq" id="XP_033596399.1">
    <property type="nucleotide sequence ID" value="XM_033747585.1"/>
</dbReference>
<dbReference type="GeneID" id="54488639"/>
<feature type="compositionally biased region" description="Polar residues" evidence="1">
    <location>
        <begin position="10"/>
        <end position="20"/>
    </location>
</feature>
<dbReference type="Proteomes" id="UP000799437">
    <property type="component" value="Unassembled WGS sequence"/>
</dbReference>
<dbReference type="SUPFAM" id="SSF52540">
    <property type="entry name" value="P-loop containing nucleoside triphosphate hydrolases"/>
    <property type="match status" value="1"/>
</dbReference>
<sequence>MAEREDIDISATNHSNGLVAQQASVFDTEVKIEPGINSVRPDNLESTEPAHTAAPIASHYSPIIPSRKTTVNSQGRKRKVPSMDSDSAVSGSEDESDNDSDYDDGDEAITYNPESQELPRIPTLHPAFKLAEQLAVDIVAPFKELIQSSGCEDDETRLLMREISACEDVRYGEAVKIGIVGDSGKSSLINSLLGCVSLTPQADDGEACTYVVQEFVPVPPKQKAPFAAEIYWKGRKMRESDLKSHIDSYYQFYRCKKEAIDDERGESEEVEARTAKEVFLALFQDKDEFADEESMKDYLSTVDPTDYGQVLSQMIKWTDQVIAKLGCDGEPLIIEASNLDALSENILPYTKTVTDYLVGSQLKCSPWSMVRLVKIGVRSPLLAAGVTIADLPGISDINRTRVKTTQAYLKSCDYLIIVADIKRAETDTATHSNLIDAHRRRRGKSVIMVCTRSDDIGAKQNIPMSPQEEEQAEYLKRQEMSTTAKLKEIGKNIRASRGDRDLVNSLSRKREKLTVKSKMYKARQTQERILIRNRKVSTGLKKKYLELTKDEYPLPVFCVSNKLYTAHLIGIPRDEPAILTVENTNIPRMVEYIYNLPATRKLAALEHHCQVTLCTLFCTVEMASTITKIQRKEHLERLILQSQQAALIEVDTIFSDFNQREVCALVSKLTNFEQPWIKRAAVKCGRWESFGAASHRALCRKYGIHKTKKLGPKDLNKELLMVVSDDAEVPFNSLINACEGLLATLDSTLETVLEKMRCTINEDQASTLTPVQAFFGNLRRRQTELQVRCMYAIRAMRKSLGTVKIDALQDSSDASYLATAMKKVYERAAAIGFRDCEKGVTIHRKRCDVLSNDICQPDGIFMFVKDQTMVHCEAVVETRRVALQKDIETIFASIQHDFSSICATDVEESPASKELQRKLRELVPKAREEFISPVKGYLEECRKVK</sequence>
<name>A0A6A6VTD8_9PEZI</name>
<evidence type="ECO:0008006" key="6">
    <source>
        <dbReference type="Google" id="ProtNLM"/>
    </source>
</evidence>
<evidence type="ECO:0000259" key="2">
    <source>
        <dbReference type="Pfam" id="PF00350"/>
    </source>
</evidence>
<dbReference type="EMBL" id="ML996582">
    <property type="protein sequence ID" value="KAF2753948.1"/>
    <property type="molecule type" value="Genomic_DNA"/>
</dbReference>
<feature type="domain" description="DUF7605" evidence="3">
    <location>
        <begin position="675"/>
        <end position="851"/>
    </location>
</feature>
<dbReference type="Gene3D" id="3.40.50.300">
    <property type="entry name" value="P-loop containing nucleotide triphosphate hydrolases"/>
    <property type="match status" value="1"/>
</dbReference>
<dbReference type="OrthoDB" id="5427350at2759"/>
<reference evidence="4" key="1">
    <citation type="journal article" date="2020" name="Stud. Mycol.">
        <title>101 Dothideomycetes genomes: a test case for predicting lifestyles and emergence of pathogens.</title>
        <authorList>
            <person name="Haridas S."/>
            <person name="Albert R."/>
            <person name="Binder M."/>
            <person name="Bloem J."/>
            <person name="Labutti K."/>
            <person name="Salamov A."/>
            <person name="Andreopoulos B."/>
            <person name="Baker S."/>
            <person name="Barry K."/>
            <person name="Bills G."/>
            <person name="Bluhm B."/>
            <person name="Cannon C."/>
            <person name="Castanera R."/>
            <person name="Culley D."/>
            <person name="Daum C."/>
            <person name="Ezra D."/>
            <person name="Gonzalez J."/>
            <person name="Henrissat B."/>
            <person name="Kuo A."/>
            <person name="Liang C."/>
            <person name="Lipzen A."/>
            <person name="Lutzoni F."/>
            <person name="Magnuson J."/>
            <person name="Mondo S."/>
            <person name="Nolan M."/>
            <person name="Ohm R."/>
            <person name="Pangilinan J."/>
            <person name="Park H.-J."/>
            <person name="Ramirez L."/>
            <person name="Alfaro M."/>
            <person name="Sun H."/>
            <person name="Tritt A."/>
            <person name="Yoshinaga Y."/>
            <person name="Zwiers L.-H."/>
            <person name="Turgeon B."/>
            <person name="Goodwin S."/>
            <person name="Spatafora J."/>
            <person name="Crous P."/>
            <person name="Grigoriev I."/>
        </authorList>
    </citation>
    <scope>NUCLEOTIDE SEQUENCE</scope>
    <source>
        <strain evidence="4">CBS 121739</strain>
    </source>
</reference>
<feature type="region of interest" description="Disordered" evidence="1">
    <location>
        <begin position="34"/>
        <end position="120"/>
    </location>
</feature>
<dbReference type="InterPro" id="IPR056024">
    <property type="entry name" value="DUF7605"/>
</dbReference>
<evidence type="ECO:0000313" key="4">
    <source>
        <dbReference type="EMBL" id="KAF2753948.1"/>
    </source>
</evidence>
<evidence type="ECO:0000313" key="5">
    <source>
        <dbReference type="Proteomes" id="UP000799437"/>
    </source>
</evidence>
<evidence type="ECO:0000259" key="3">
    <source>
        <dbReference type="Pfam" id="PF24564"/>
    </source>
</evidence>
<dbReference type="InterPro" id="IPR045063">
    <property type="entry name" value="Dynamin_N"/>
</dbReference>
<dbReference type="AlphaFoldDB" id="A0A6A6VTD8"/>
<evidence type="ECO:0000256" key="1">
    <source>
        <dbReference type="SAM" id="MobiDB-lite"/>
    </source>
</evidence>
<feature type="region of interest" description="Disordered" evidence="1">
    <location>
        <begin position="1"/>
        <end position="20"/>
    </location>
</feature>
<gene>
    <name evidence="4" type="ORF">EJ05DRAFT_504546</name>
</gene>
<proteinExistence type="predicted"/>
<accession>A0A6A6VTD8</accession>
<protein>
    <recommendedName>
        <fullName evidence="6">P-loop containing nucleoside triphosphate hydrolase protein</fullName>
    </recommendedName>
</protein>
<keyword evidence="5" id="KW-1185">Reference proteome</keyword>
<organism evidence="4 5">
    <name type="scientific">Pseudovirgaria hyperparasitica</name>
    <dbReference type="NCBI Taxonomy" id="470096"/>
    <lineage>
        <taxon>Eukaryota</taxon>
        <taxon>Fungi</taxon>
        <taxon>Dikarya</taxon>
        <taxon>Ascomycota</taxon>
        <taxon>Pezizomycotina</taxon>
        <taxon>Dothideomycetes</taxon>
        <taxon>Dothideomycetes incertae sedis</taxon>
        <taxon>Acrospermales</taxon>
        <taxon>Acrospermaceae</taxon>
        <taxon>Pseudovirgaria</taxon>
    </lineage>
</organism>
<dbReference type="PANTHER" id="PTHR36681">
    <property type="entry name" value="NUCLEAR GTPASE, GERMINAL CENTER-ASSOCIATED, TANDEM DUPLICATE 3"/>
    <property type="match status" value="1"/>
</dbReference>
<feature type="domain" description="Dynamin N-terminal" evidence="2">
    <location>
        <begin position="181"/>
        <end position="451"/>
    </location>
</feature>
<dbReference type="InterPro" id="IPR027417">
    <property type="entry name" value="P-loop_NTPase"/>
</dbReference>
<dbReference type="Pfam" id="PF00350">
    <property type="entry name" value="Dynamin_N"/>
    <property type="match status" value="1"/>
</dbReference>
<feature type="compositionally biased region" description="Acidic residues" evidence="1">
    <location>
        <begin position="92"/>
        <end position="107"/>
    </location>
</feature>
<dbReference type="Pfam" id="PF24564">
    <property type="entry name" value="DUF7605"/>
    <property type="match status" value="1"/>
</dbReference>
<dbReference type="PANTHER" id="PTHR36681:SF3">
    <property type="entry name" value="NUCLEAR GTPASE, GERMINAL CENTER-ASSOCIATED, TANDEM DUPLICATE 3"/>
    <property type="match status" value="1"/>
</dbReference>